<dbReference type="PATRIC" id="fig|512763.3.peg.2224"/>
<dbReference type="CDD" id="cd09988">
    <property type="entry name" value="Formimidoylglutamase"/>
    <property type="match status" value="1"/>
</dbReference>
<dbReference type="InterPro" id="IPR023696">
    <property type="entry name" value="Ureohydrolase_dom_sf"/>
</dbReference>
<reference evidence="4 5" key="1">
    <citation type="submission" date="2015-08" db="EMBL/GenBank/DDBJ databases">
        <title>Complete genome sequence of Rufibacter tibetensis strain 1351t, a radiation-resistant bacterium from tibet plateau.</title>
        <authorList>
            <person name="Dai J."/>
        </authorList>
    </citation>
    <scope>NUCLEOTIDE SEQUENCE [LARGE SCALE GENOMIC DNA]</scope>
    <source>
        <strain evidence="4 5">1351</strain>
    </source>
</reference>
<dbReference type="OrthoDB" id="931936at2"/>
<dbReference type="PROSITE" id="PS51409">
    <property type="entry name" value="ARGINASE_2"/>
    <property type="match status" value="1"/>
</dbReference>
<dbReference type="RefSeq" id="WP_062543724.1">
    <property type="nucleotide sequence ID" value="NZ_CP012643.1"/>
</dbReference>
<dbReference type="Gene3D" id="3.40.800.10">
    <property type="entry name" value="Ureohydrolase domain"/>
    <property type="match status" value="1"/>
</dbReference>
<dbReference type="KEGG" id="rti:DC20_10095"/>
<comment type="similarity">
    <text evidence="3">Belongs to the arginase family.</text>
</comment>
<keyword evidence="2" id="KW-0378">Hydrolase</keyword>
<dbReference type="PANTHER" id="PTHR11358:SF26">
    <property type="entry name" value="GUANIDINO ACID HYDROLASE, MITOCHONDRIAL"/>
    <property type="match status" value="1"/>
</dbReference>
<evidence type="ECO:0000256" key="3">
    <source>
        <dbReference type="PROSITE-ProRule" id="PRU00742"/>
    </source>
</evidence>
<dbReference type="STRING" id="512763.DC20_10095"/>
<evidence type="ECO:0000313" key="5">
    <source>
        <dbReference type="Proteomes" id="UP000061382"/>
    </source>
</evidence>
<proteinExistence type="inferred from homology"/>
<dbReference type="AlphaFoldDB" id="A0A0P0CVC3"/>
<name>A0A0P0CVC3_9BACT</name>
<dbReference type="EMBL" id="CP012643">
    <property type="protein sequence ID" value="ALI99263.1"/>
    <property type="molecule type" value="Genomic_DNA"/>
</dbReference>
<dbReference type="PANTHER" id="PTHR11358">
    <property type="entry name" value="ARGINASE/AGMATINASE"/>
    <property type="match status" value="1"/>
</dbReference>
<protein>
    <submittedName>
        <fullName evidence="4">Formiminoglutamase</fullName>
    </submittedName>
</protein>
<keyword evidence="5" id="KW-1185">Reference proteome</keyword>
<gene>
    <name evidence="4" type="ORF">DC20_10095</name>
</gene>
<evidence type="ECO:0000313" key="4">
    <source>
        <dbReference type="EMBL" id="ALI99263.1"/>
    </source>
</evidence>
<dbReference type="SUPFAM" id="SSF52768">
    <property type="entry name" value="Arginase/deacetylase"/>
    <property type="match status" value="1"/>
</dbReference>
<dbReference type="GO" id="GO:0008783">
    <property type="term" value="F:agmatinase activity"/>
    <property type="evidence" value="ECO:0007669"/>
    <property type="project" value="TreeGrafter"/>
</dbReference>
<evidence type="ECO:0000256" key="2">
    <source>
        <dbReference type="ARBA" id="ARBA00022801"/>
    </source>
</evidence>
<organism evidence="4 5">
    <name type="scientific">Rufibacter tibetensis</name>
    <dbReference type="NCBI Taxonomy" id="512763"/>
    <lineage>
        <taxon>Bacteria</taxon>
        <taxon>Pseudomonadati</taxon>
        <taxon>Bacteroidota</taxon>
        <taxon>Cytophagia</taxon>
        <taxon>Cytophagales</taxon>
        <taxon>Hymenobacteraceae</taxon>
        <taxon>Rufibacter</taxon>
    </lineage>
</organism>
<dbReference type="Pfam" id="PF00491">
    <property type="entry name" value="Arginase"/>
    <property type="match status" value="1"/>
</dbReference>
<accession>A0A0P0CVC3</accession>
<dbReference type="GO" id="GO:0033389">
    <property type="term" value="P:putrescine biosynthetic process from arginine, via agmatine"/>
    <property type="evidence" value="ECO:0007669"/>
    <property type="project" value="TreeGrafter"/>
</dbReference>
<keyword evidence="1" id="KW-0479">Metal-binding</keyword>
<dbReference type="Proteomes" id="UP000061382">
    <property type="component" value="Chromosome"/>
</dbReference>
<dbReference type="InterPro" id="IPR006035">
    <property type="entry name" value="Ureohydrolase"/>
</dbReference>
<sequence>MNLSIFFEPLPEDQFGYPENPKSVGGYLAPFVHSFPDWRSAEVVLIGLPEYRGTTGATDLTYQGPNKIRQELYRLLKGTGPWLVMDLGNLLPGISLEDTYLRLKEVIEILVDAGKFPILLGGSHDLTYGQFLGYEHLSETVHLVMVDSQLDMADVEGTTPDQNHLHRILLHDPNYLSGFSHLAHQTYLTDNSTLAALEKLHFELFRVGQVRQQMQEMEPIIRQANLISFDVSAIRFQDAPGQEQANPFGLTGEEACQLCWYAGQNNQLSSFGLYGYRPEFDHRNLTATTLATMVWYTIEGFYQRQNNLDFHSNQFLKFSVGFHDNPNKMLFYKNRQTEKWWMQVDDLSGQKPPLIVPCSYQDYLTAADGEVPNRWILIQGRF</sequence>
<dbReference type="GO" id="GO:0046872">
    <property type="term" value="F:metal ion binding"/>
    <property type="evidence" value="ECO:0007669"/>
    <property type="project" value="UniProtKB-KW"/>
</dbReference>
<evidence type="ECO:0000256" key="1">
    <source>
        <dbReference type="ARBA" id="ARBA00022723"/>
    </source>
</evidence>